<organism evidence="2 3">
    <name type="scientific">Mycobacteroides abscessus</name>
    <dbReference type="NCBI Taxonomy" id="36809"/>
    <lineage>
        <taxon>Bacteria</taxon>
        <taxon>Bacillati</taxon>
        <taxon>Actinomycetota</taxon>
        <taxon>Actinomycetes</taxon>
        <taxon>Mycobacteriales</taxon>
        <taxon>Mycobacteriaceae</taxon>
        <taxon>Mycobacteroides</taxon>
    </lineage>
</organism>
<dbReference type="EMBL" id="QXBN01000009">
    <property type="protein sequence ID" value="RIT37691.1"/>
    <property type="molecule type" value="Genomic_DNA"/>
</dbReference>
<dbReference type="NCBIfam" id="TIGR00026">
    <property type="entry name" value="hi_GC_TIGR00026"/>
    <property type="match status" value="1"/>
</dbReference>
<name>A0ABD7HNT2_9MYCO</name>
<feature type="region of interest" description="Disordered" evidence="1">
    <location>
        <begin position="1"/>
        <end position="21"/>
    </location>
</feature>
<comment type="caution">
    <text evidence="2">The sequence shown here is derived from an EMBL/GenBank/DDBJ whole genome shotgun (WGS) entry which is preliminary data.</text>
</comment>
<dbReference type="AlphaFoldDB" id="A0ABD7HNT2"/>
<dbReference type="Pfam" id="PF04075">
    <property type="entry name" value="F420H2_quin_red"/>
    <property type="match status" value="1"/>
</dbReference>
<sequence length="160" mass="17871">MDHDPAAPQEQRRRSIPKKEKFMTDKTLRKFRRERAMGRYLLNPAVGALAKLGVRTALASELETTGRKTGQLRRVPVSVQFDSTGAWVICQHGTRSGWGSNITANPNVRVRQGNRWRTGTAQFRPDDDVVARGRGFGVIGARVVKALETTPISVRIDFTD</sequence>
<gene>
    <name evidence="2" type="ORF">D2E76_13265</name>
</gene>
<proteinExistence type="predicted"/>
<dbReference type="Gene3D" id="2.30.110.10">
    <property type="entry name" value="Electron Transport, Fmn-binding Protein, Chain A"/>
    <property type="match status" value="1"/>
</dbReference>
<accession>A0ABD7HNT2</accession>
<dbReference type="InterPro" id="IPR004378">
    <property type="entry name" value="F420H2_quin_Rdtase"/>
</dbReference>
<evidence type="ECO:0000313" key="3">
    <source>
        <dbReference type="Proteomes" id="UP000284557"/>
    </source>
</evidence>
<evidence type="ECO:0000256" key="1">
    <source>
        <dbReference type="SAM" id="MobiDB-lite"/>
    </source>
</evidence>
<dbReference type="SUPFAM" id="SSF50475">
    <property type="entry name" value="FMN-binding split barrel"/>
    <property type="match status" value="1"/>
</dbReference>
<evidence type="ECO:0000313" key="2">
    <source>
        <dbReference type="EMBL" id="RIT37691.1"/>
    </source>
</evidence>
<reference evidence="2 3" key="1">
    <citation type="submission" date="2018-08" db="EMBL/GenBank/DDBJ databases">
        <title>Linezolid Resistance in Mycobacterium abscessus: MIC Distribution and Comprehensive Investigation of Resistance Mechanisms.</title>
        <authorList>
            <person name="Ye M."/>
            <person name="Xu L."/>
            <person name="Zou Y."/>
            <person name="Li B."/>
            <person name="Guo Q."/>
            <person name="Zhang Y."/>
            <person name="Zhan M."/>
            <person name="Xu B."/>
            <person name="Yu F."/>
            <person name="Zhang Z."/>
            <person name="Chu H."/>
        </authorList>
    </citation>
    <scope>NUCLEOTIDE SEQUENCE [LARGE SCALE GENOMIC DNA]</scope>
    <source>
        <strain evidence="2 3">G143</strain>
    </source>
</reference>
<protein>
    <submittedName>
        <fullName evidence="2">Nitroreductase family deazaflavin-dependent oxidoreductase</fullName>
    </submittedName>
</protein>
<dbReference type="Proteomes" id="UP000284557">
    <property type="component" value="Unassembled WGS sequence"/>
</dbReference>
<dbReference type="InterPro" id="IPR012349">
    <property type="entry name" value="Split_barrel_FMN-bd"/>
</dbReference>